<sequence>MNGEMKGFFPLGKGVLGRGPWVPHLFLLIIEAFLAILQSNKSAAINLSHIVFVDDMFIMCGAITDTFDTVAGLLEDFHVFSGQQPNLSESACFFAGVSDDLKQELRAILDIAEAALPVRYLGVPLISTTLKHADYVIFKDRIWKRGEKPTRGGRGKLGRVNGGNKEGVTDSDAGDEPAHHQEGVVGGEAHEDGSDEEDGGRDHDRVPAAHPVGGPAGGISAEEGVELDDSHDDFQLDVGDFEIVLDEGSGPTHHPNICISFLRNVS</sequence>
<name>A0ACC0NNY5_RHOML</name>
<comment type="caution">
    <text evidence="1">The sequence shown here is derived from an EMBL/GenBank/DDBJ whole genome shotgun (WGS) entry which is preliminary data.</text>
</comment>
<protein>
    <submittedName>
        <fullName evidence="1">Uncharacterized protein</fullName>
    </submittedName>
</protein>
<dbReference type="EMBL" id="CM046392">
    <property type="protein sequence ID" value="KAI8554308.1"/>
    <property type="molecule type" value="Genomic_DNA"/>
</dbReference>
<proteinExistence type="predicted"/>
<accession>A0ACC0NNY5</accession>
<evidence type="ECO:0000313" key="1">
    <source>
        <dbReference type="EMBL" id="KAI8554308.1"/>
    </source>
</evidence>
<dbReference type="Proteomes" id="UP001062846">
    <property type="component" value="Chromosome 5"/>
</dbReference>
<evidence type="ECO:0000313" key="2">
    <source>
        <dbReference type="Proteomes" id="UP001062846"/>
    </source>
</evidence>
<keyword evidence="2" id="KW-1185">Reference proteome</keyword>
<gene>
    <name evidence="1" type="ORF">RHMOL_Rhmol05G0088600</name>
</gene>
<organism evidence="1 2">
    <name type="scientific">Rhododendron molle</name>
    <name type="common">Chinese azalea</name>
    <name type="synonym">Azalea mollis</name>
    <dbReference type="NCBI Taxonomy" id="49168"/>
    <lineage>
        <taxon>Eukaryota</taxon>
        <taxon>Viridiplantae</taxon>
        <taxon>Streptophyta</taxon>
        <taxon>Embryophyta</taxon>
        <taxon>Tracheophyta</taxon>
        <taxon>Spermatophyta</taxon>
        <taxon>Magnoliopsida</taxon>
        <taxon>eudicotyledons</taxon>
        <taxon>Gunneridae</taxon>
        <taxon>Pentapetalae</taxon>
        <taxon>asterids</taxon>
        <taxon>Ericales</taxon>
        <taxon>Ericaceae</taxon>
        <taxon>Ericoideae</taxon>
        <taxon>Rhodoreae</taxon>
        <taxon>Rhododendron</taxon>
    </lineage>
</organism>
<reference evidence="1" key="1">
    <citation type="submission" date="2022-02" db="EMBL/GenBank/DDBJ databases">
        <title>Plant Genome Project.</title>
        <authorList>
            <person name="Zhang R.-G."/>
        </authorList>
    </citation>
    <scope>NUCLEOTIDE SEQUENCE</scope>
    <source>
        <strain evidence="1">AT1</strain>
    </source>
</reference>